<dbReference type="RefSeq" id="WP_207001753.1">
    <property type="nucleotide sequence ID" value="NZ_JAEKJR010000002.1"/>
</dbReference>
<dbReference type="InterPro" id="IPR025411">
    <property type="entry name" value="DUF4136"/>
</dbReference>
<accession>A0ABS3E7D6</accession>
<dbReference type="PROSITE" id="PS51257">
    <property type="entry name" value="PROKAR_LIPOPROTEIN"/>
    <property type="match status" value="1"/>
</dbReference>
<feature type="domain" description="DUF4136" evidence="2">
    <location>
        <begin position="39"/>
        <end position="168"/>
    </location>
</feature>
<keyword evidence="4" id="KW-1185">Reference proteome</keyword>
<keyword evidence="1" id="KW-0732">Signal</keyword>
<dbReference type="Proteomes" id="UP000664293">
    <property type="component" value="Unassembled WGS sequence"/>
</dbReference>
<evidence type="ECO:0000256" key="1">
    <source>
        <dbReference type="SAM" id="SignalP"/>
    </source>
</evidence>
<feature type="signal peptide" evidence="1">
    <location>
        <begin position="1"/>
        <end position="26"/>
    </location>
</feature>
<protein>
    <submittedName>
        <fullName evidence="3">DUF4136 domain-containing protein</fullName>
    </submittedName>
</protein>
<sequence>MKHWKPFTASTTTSALLALSLAGALAVPFTLTGCASPPTDNAAAAALSQYRTFGFAPVTASNGRAVSLAQNEVSQQLMSRGLMPSSNPDLLVNVQVRAYPTNQMLTSVPHASVRQSATEGQLTIDLVDARQKHLVWQGRTVAPITRQVLNEPQRSMDRGVSEAFRSFPLRAR</sequence>
<dbReference type="Gene3D" id="3.30.160.670">
    <property type="match status" value="1"/>
</dbReference>
<comment type="caution">
    <text evidence="3">The sequence shown here is derived from an EMBL/GenBank/DDBJ whole genome shotgun (WGS) entry which is preliminary data.</text>
</comment>
<feature type="chain" id="PRO_5046306683" evidence="1">
    <location>
        <begin position="27"/>
        <end position="172"/>
    </location>
</feature>
<dbReference type="EMBL" id="JAEKJR010000002">
    <property type="protein sequence ID" value="MBN8431206.1"/>
    <property type="molecule type" value="Genomic_DNA"/>
</dbReference>
<evidence type="ECO:0000313" key="4">
    <source>
        <dbReference type="Proteomes" id="UP000664293"/>
    </source>
</evidence>
<name>A0ABS3E7D6_9GAMM</name>
<reference evidence="3 4" key="1">
    <citation type="submission" date="2020-12" db="EMBL/GenBank/DDBJ databases">
        <title>Oil enriched cultivation method for isolating marine PHA-producing bacteria.</title>
        <authorList>
            <person name="Zheng W."/>
            <person name="Yu S."/>
            <person name="Huang Y."/>
        </authorList>
    </citation>
    <scope>NUCLEOTIDE SEQUENCE [LARGE SCALE GENOMIC DNA]</scope>
    <source>
        <strain evidence="3 4">SN0-2</strain>
    </source>
</reference>
<organism evidence="3 4">
    <name type="scientific">Microbulbifer salipaludis</name>
    <dbReference type="NCBI Taxonomy" id="187980"/>
    <lineage>
        <taxon>Bacteria</taxon>
        <taxon>Pseudomonadati</taxon>
        <taxon>Pseudomonadota</taxon>
        <taxon>Gammaproteobacteria</taxon>
        <taxon>Cellvibrionales</taxon>
        <taxon>Microbulbiferaceae</taxon>
        <taxon>Microbulbifer</taxon>
    </lineage>
</organism>
<dbReference type="Pfam" id="PF13590">
    <property type="entry name" value="DUF4136"/>
    <property type="match status" value="1"/>
</dbReference>
<gene>
    <name evidence="3" type="ORF">JF535_10120</name>
</gene>
<proteinExistence type="predicted"/>
<evidence type="ECO:0000313" key="3">
    <source>
        <dbReference type="EMBL" id="MBN8431206.1"/>
    </source>
</evidence>
<evidence type="ECO:0000259" key="2">
    <source>
        <dbReference type="Pfam" id="PF13590"/>
    </source>
</evidence>